<dbReference type="Proteomes" id="UP000273307">
    <property type="component" value="Unassembled WGS sequence"/>
</dbReference>
<dbReference type="EMBL" id="UPHP01000029">
    <property type="protein sequence ID" value="VBA35943.1"/>
    <property type="molecule type" value="Genomic_DNA"/>
</dbReference>
<name>A0A498PTN6_9MYCO</name>
<feature type="transmembrane region" description="Helical" evidence="2">
    <location>
        <begin position="31"/>
        <end position="56"/>
    </location>
</feature>
<evidence type="ECO:0000313" key="4">
    <source>
        <dbReference type="Proteomes" id="UP000273307"/>
    </source>
</evidence>
<organism evidence="3 4">
    <name type="scientific">Mycobacterium attenuatum</name>
    <dbReference type="NCBI Taxonomy" id="2341086"/>
    <lineage>
        <taxon>Bacteria</taxon>
        <taxon>Bacillati</taxon>
        <taxon>Actinomycetota</taxon>
        <taxon>Actinomycetes</taxon>
        <taxon>Mycobacteriales</taxon>
        <taxon>Mycobacteriaceae</taxon>
        <taxon>Mycobacterium</taxon>
    </lineage>
</organism>
<keyword evidence="2" id="KW-0812">Transmembrane</keyword>
<gene>
    <name evidence="3" type="primary">pstC1_2</name>
    <name evidence="3" type="ORF">LAUMK136_01200</name>
</gene>
<keyword evidence="2" id="KW-1133">Transmembrane helix</keyword>
<evidence type="ECO:0000256" key="1">
    <source>
        <dbReference type="SAM" id="MobiDB-lite"/>
    </source>
</evidence>
<feature type="region of interest" description="Disordered" evidence="1">
    <location>
        <begin position="1"/>
        <end position="20"/>
    </location>
</feature>
<reference evidence="3 4" key="1">
    <citation type="submission" date="2018-09" db="EMBL/GenBank/DDBJ databases">
        <authorList>
            <person name="Tagini F."/>
        </authorList>
    </citation>
    <scope>NUCLEOTIDE SEQUENCE [LARGE SCALE GENOMIC DNA]</scope>
    <source>
        <strain evidence="3 4">MK136</strain>
    </source>
</reference>
<evidence type="ECO:0000313" key="3">
    <source>
        <dbReference type="EMBL" id="VBA35943.1"/>
    </source>
</evidence>
<dbReference type="AlphaFoldDB" id="A0A498PTN6"/>
<keyword evidence="2" id="KW-0472">Membrane</keyword>
<evidence type="ECO:0000256" key="2">
    <source>
        <dbReference type="SAM" id="Phobius"/>
    </source>
</evidence>
<protein>
    <submittedName>
        <fullName evidence="3">Phosphate transport system permease protein PstC 1</fullName>
    </submittedName>
</protein>
<accession>A0A498PTN6</accession>
<keyword evidence="4" id="KW-1185">Reference proteome</keyword>
<proteinExistence type="predicted"/>
<sequence length="74" mass="7616">MAAITLSGQPAPGGDTRAPALRRSLGRDGSMIRWAGGAAAVIPLLALGFVLVTLVIEALPAIRFNGLHFFTGTD</sequence>